<feature type="compositionally biased region" description="Basic and acidic residues" evidence="2">
    <location>
        <begin position="128"/>
        <end position="139"/>
    </location>
</feature>
<accession>A0AA39YKW8</accession>
<sequence>MPPPVNISSAPLSPPLLTPTLLPDASVEDYEKAIEVERKKHEKILAAKQRMLAEYEKIQRACDEAQLAFEQFPGEEEFEQARSPAHSTTKEDHQAPSSSDPSTSSKPPRMRSRSSLNAEAPEFIPSFFRDEKTDKSSST</sequence>
<dbReference type="Pfam" id="PF07145">
    <property type="entry name" value="PAM2"/>
    <property type="match status" value="1"/>
</dbReference>
<evidence type="ECO:0000313" key="4">
    <source>
        <dbReference type="Proteomes" id="UP001175001"/>
    </source>
</evidence>
<keyword evidence="1" id="KW-0175">Coiled coil</keyword>
<dbReference type="EMBL" id="JAUJDW010000021">
    <property type="protein sequence ID" value="KAK0654479.1"/>
    <property type="molecule type" value="Genomic_DNA"/>
</dbReference>
<protein>
    <recommendedName>
        <fullName evidence="5">Ataxin-2 C-terminal domain-containing protein</fullName>
    </recommendedName>
</protein>
<organism evidence="3 4">
    <name type="scientific">Lasiodiplodia hormozganensis</name>
    <dbReference type="NCBI Taxonomy" id="869390"/>
    <lineage>
        <taxon>Eukaryota</taxon>
        <taxon>Fungi</taxon>
        <taxon>Dikarya</taxon>
        <taxon>Ascomycota</taxon>
        <taxon>Pezizomycotina</taxon>
        <taxon>Dothideomycetes</taxon>
        <taxon>Dothideomycetes incertae sedis</taxon>
        <taxon>Botryosphaeriales</taxon>
        <taxon>Botryosphaeriaceae</taxon>
        <taxon>Lasiodiplodia</taxon>
    </lineage>
</organism>
<feature type="compositionally biased region" description="Low complexity" evidence="2">
    <location>
        <begin position="96"/>
        <end position="107"/>
    </location>
</feature>
<comment type="caution">
    <text evidence="3">The sequence shown here is derived from an EMBL/GenBank/DDBJ whole genome shotgun (WGS) entry which is preliminary data.</text>
</comment>
<dbReference type="AlphaFoldDB" id="A0AA39YKW8"/>
<reference evidence="3" key="1">
    <citation type="submission" date="2023-06" db="EMBL/GenBank/DDBJ databases">
        <title>Multi-omics analyses reveal the molecular pathogenesis toolkit of Lasiodiplodia hormozganensis, a cross-kingdom pathogen.</title>
        <authorList>
            <person name="Felix C."/>
            <person name="Meneses R."/>
            <person name="Goncalves M.F.M."/>
            <person name="Tilleman L."/>
            <person name="Duarte A.S."/>
            <person name="Jorrin-Novo J.V."/>
            <person name="Van De Peer Y."/>
            <person name="Deforce D."/>
            <person name="Van Nieuwerburgh F."/>
            <person name="Esteves A.C."/>
            <person name="Alves A."/>
        </authorList>
    </citation>
    <scope>NUCLEOTIDE SEQUENCE</scope>
    <source>
        <strain evidence="3">CBS 339.90</strain>
    </source>
</reference>
<evidence type="ECO:0000313" key="3">
    <source>
        <dbReference type="EMBL" id="KAK0654479.1"/>
    </source>
</evidence>
<evidence type="ECO:0008006" key="5">
    <source>
        <dbReference type="Google" id="ProtNLM"/>
    </source>
</evidence>
<feature type="region of interest" description="Disordered" evidence="2">
    <location>
        <begin position="1"/>
        <end position="22"/>
    </location>
</feature>
<dbReference type="InterPro" id="IPR009818">
    <property type="entry name" value="PAM2_motif"/>
</dbReference>
<evidence type="ECO:0000256" key="2">
    <source>
        <dbReference type="SAM" id="MobiDB-lite"/>
    </source>
</evidence>
<feature type="coiled-coil region" evidence="1">
    <location>
        <begin position="38"/>
        <end position="68"/>
    </location>
</feature>
<gene>
    <name evidence="3" type="ORF">DIS24_g5169</name>
</gene>
<name>A0AA39YKW8_9PEZI</name>
<evidence type="ECO:0000256" key="1">
    <source>
        <dbReference type="SAM" id="Coils"/>
    </source>
</evidence>
<proteinExistence type="predicted"/>
<dbReference type="Proteomes" id="UP001175001">
    <property type="component" value="Unassembled WGS sequence"/>
</dbReference>
<keyword evidence="4" id="KW-1185">Reference proteome</keyword>
<feature type="region of interest" description="Disordered" evidence="2">
    <location>
        <begin position="72"/>
        <end position="139"/>
    </location>
</feature>